<dbReference type="PANTHER" id="PTHR43790:SF3">
    <property type="entry name" value="D-ALLOSE IMPORT ATP-BINDING PROTEIN ALSA-RELATED"/>
    <property type="match status" value="1"/>
</dbReference>
<dbReference type="CDD" id="cd03216">
    <property type="entry name" value="ABC_Carb_Monos_I"/>
    <property type="match status" value="1"/>
</dbReference>
<evidence type="ECO:0000256" key="4">
    <source>
        <dbReference type="ARBA" id="ARBA00022475"/>
    </source>
</evidence>
<dbReference type="EMBL" id="FBWC01000008">
    <property type="protein sequence ID" value="CUX17741.1"/>
    <property type="molecule type" value="Genomic_DNA"/>
</dbReference>
<feature type="domain" description="ABC transporter" evidence="11">
    <location>
        <begin position="265"/>
        <end position="506"/>
    </location>
</feature>
<protein>
    <submittedName>
        <fullName evidence="12">Putative ribose/galactose/methyl galactoside import ATP-binding protein 2</fullName>
        <ecNumber evidence="12">3.6.3.17</ecNumber>
    </submittedName>
</protein>
<dbReference type="InterPro" id="IPR003439">
    <property type="entry name" value="ABC_transporter-like_ATP-bd"/>
</dbReference>
<dbReference type="FunFam" id="3.40.50.300:FF:000127">
    <property type="entry name" value="Ribose import ATP-binding protein RbsA"/>
    <property type="match status" value="1"/>
</dbReference>
<keyword evidence="8 12" id="KW-0067">ATP-binding</keyword>
<keyword evidence="3" id="KW-0813">Transport</keyword>
<dbReference type="PANTHER" id="PTHR43790">
    <property type="entry name" value="CARBOHYDRATE TRANSPORT ATP-BINDING PROTEIN MG119-RELATED"/>
    <property type="match status" value="1"/>
</dbReference>
<keyword evidence="4" id="KW-1003">Cell membrane</keyword>
<keyword evidence="12" id="KW-0378">Hydrolase</keyword>
<dbReference type="InterPro" id="IPR003593">
    <property type="entry name" value="AAA+_ATPase"/>
</dbReference>
<keyword evidence="9" id="KW-1278">Translocase</keyword>
<dbReference type="RefSeq" id="WP_003522970.1">
    <property type="nucleotide sequence ID" value="NZ_LT009730.1"/>
</dbReference>
<dbReference type="EC" id="3.6.3.17" evidence="12"/>
<dbReference type="SUPFAM" id="SSF52540">
    <property type="entry name" value="P-loop containing nucleoside triphosphate hydrolases"/>
    <property type="match status" value="2"/>
</dbReference>
<dbReference type="Gene3D" id="3.40.50.300">
    <property type="entry name" value="P-loop containing nucleotide triphosphate hydrolases"/>
    <property type="match status" value="2"/>
</dbReference>
<evidence type="ECO:0000259" key="11">
    <source>
        <dbReference type="PROSITE" id="PS50893"/>
    </source>
</evidence>
<dbReference type="PROSITE" id="PS50893">
    <property type="entry name" value="ABC_TRANSPORTER_2"/>
    <property type="match status" value="2"/>
</dbReference>
<dbReference type="GO" id="GO:0005524">
    <property type="term" value="F:ATP binding"/>
    <property type="evidence" value="ECO:0007669"/>
    <property type="project" value="UniProtKB-KW"/>
</dbReference>
<evidence type="ECO:0000256" key="9">
    <source>
        <dbReference type="ARBA" id="ARBA00022967"/>
    </source>
</evidence>
<evidence type="ECO:0000256" key="6">
    <source>
        <dbReference type="ARBA" id="ARBA00022737"/>
    </source>
</evidence>
<keyword evidence="7" id="KW-0547">Nucleotide-binding</keyword>
<evidence type="ECO:0000256" key="2">
    <source>
        <dbReference type="ARBA" id="ARBA00005417"/>
    </source>
</evidence>
<dbReference type="CDD" id="cd03215">
    <property type="entry name" value="ABC_Carb_Monos_II"/>
    <property type="match status" value="1"/>
</dbReference>
<evidence type="ECO:0000256" key="1">
    <source>
        <dbReference type="ARBA" id="ARBA00004202"/>
    </source>
</evidence>
<name>A0A1S7P9D1_AGRTU</name>
<organism evidence="12 13">
    <name type="scientific">Agrobacterium tumefaciens str. Kerr 14</name>
    <dbReference type="NCBI Taxonomy" id="1183424"/>
    <lineage>
        <taxon>Bacteria</taxon>
        <taxon>Pseudomonadati</taxon>
        <taxon>Pseudomonadota</taxon>
        <taxon>Alphaproteobacteria</taxon>
        <taxon>Hyphomicrobiales</taxon>
        <taxon>Rhizobiaceae</taxon>
        <taxon>Rhizobium/Agrobacterium group</taxon>
        <taxon>Agrobacterium</taxon>
        <taxon>Agrobacterium tumefaciens complex</taxon>
    </lineage>
</organism>
<evidence type="ECO:0000256" key="8">
    <source>
        <dbReference type="ARBA" id="ARBA00022840"/>
    </source>
</evidence>
<dbReference type="Proteomes" id="UP000191897">
    <property type="component" value="Unassembled WGS sequence"/>
</dbReference>
<accession>A0A1S7P9D1</accession>
<dbReference type="InterPro" id="IPR050107">
    <property type="entry name" value="ABC_carbohydrate_import_ATPase"/>
</dbReference>
<keyword evidence="10" id="KW-0472">Membrane</keyword>
<proteinExistence type="inferred from homology"/>
<feature type="domain" description="ABC transporter" evidence="11">
    <location>
        <begin position="22"/>
        <end position="257"/>
    </location>
</feature>
<dbReference type="Pfam" id="PF00005">
    <property type="entry name" value="ABC_tran"/>
    <property type="match status" value="2"/>
</dbReference>
<dbReference type="GO" id="GO:0005886">
    <property type="term" value="C:plasma membrane"/>
    <property type="evidence" value="ECO:0007669"/>
    <property type="project" value="UniProtKB-SubCell"/>
</dbReference>
<evidence type="ECO:0000256" key="10">
    <source>
        <dbReference type="ARBA" id="ARBA00023136"/>
    </source>
</evidence>
<dbReference type="InterPro" id="IPR027417">
    <property type="entry name" value="P-loop_NTPase"/>
</dbReference>
<keyword evidence="5" id="KW-0762">Sugar transport</keyword>
<dbReference type="AlphaFoldDB" id="A0A1S7P9D1"/>
<evidence type="ECO:0000313" key="12">
    <source>
        <dbReference type="EMBL" id="CUX17741.1"/>
    </source>
</evidence>
<keyword evidence="6" id="KW-0677">Repeat</keyword>
<dbReference type="GO" id="GO:0016887">
    <property type="term" value="F:ATP hydrolysis activity"/>
    <property type="evidence" value="ECO:0007669"/>
    <property type="project" value="InterPro"/>
</dbReference>
<dbReference type="InterPro" id="IPR017871">
    <property type="entry name" value="ABC_transporter-like_CS"/>
</dbReference>
<evidence type="ECO:0000256" key="3">
    <source>
        <dbReference type="ARBA" id="ARBA00022448"/>
    </source>
</evidence>
<dbReference type="PROSITE" id="PS00211">
    <property type="entry name" value="ABC_TRANSPORTER_1"/>
    <property type="match status" value="1"/>
</dbReference>
<evidence type="ECO:0000313" key="13">
    <source>
        <dbReference type="Proteomes" id="UP000191897"/>
    </source>
</evidence>
<comment type="subcellular location">
    <subcellularLocation>
        <location evidence="1">Cell membrane</location>
        <topology evidence="1">Peripheral membrane protein</topology>
    </subcellularLocation>
</comment>
<dbReference type="SMART" id="SM00382">
    <property type="entry name" value="AAA"/>
    <property type="match status" value="2"/>
</dbReference>
<evidence type="ECO:0000256" key="7">
    <source>
        <dbReference type="ARBA" id="ARBA00022741"/>
    </source>
</evidence>
<evidence type="ECO:0000256" key="5">
    <source>
        <dbReference type="ARBA" id="ARBA00022597"/>
    </source>
</evidence>
<sequence length="507" mass="55645">MANSVEAVLQPAGLIAGENLLLAATGVKKTYGHVAALTDGRLELRRGSVHALCGGNGAGKSTFLSVLMGLIRPDDGQIDLDGVPVRFTSPREALEAGIAIITQELSPILEATVAENIYLGREPTRYGVVDYPTLFNNAKELLDRLKFPIDPRARVGDLSIAKIQLVEIAKAISQDSKVLIMDEPTSAIGEAETDVLFEAIRSLTRQGVGIVYVSHRLSELFRIAEDYTVFRDGAFVQTGKLGDIDREELVRLIVGRTVKPLSADQREPGLTILEVKNYSRGDQFQNISLKLREREILGVFGLMGAGRSEFLDALFGITKQDEGELQIDGKPVRVSSPRDAISKRMALATEDRKETGLILCRPIRENISLSALRKYSFFGFVKRRGERKIVTEMAQAFSLRMGSVEDDVQDLSGGNQQKVVLSRCLVTNPRILLCDEPTRGIDEGAKQAIYAFLRNFVSEGKTALVVSSELDEILQVADRILVFRRGKIVGDMLVADATHEQLLHLAS</sequence>
<comment type="similarity">
    <text evidence="2">Belongs to the ABC transporter superfamily.</text>
</comment>
<gene>
    <name evidence="12" type="ORF">AGR4C_Cc160217</name>
</gene>
<reference evidence="12 13" key="1">
    <citation type="submission" date="2016-01" db="EMBL/GenBank/DDBJ databases">
        <authorList>
            <person name="Oliw E.H."/>
        </authorList>
    </citation>
    <scope>NUCLEOTIDE SEQUENCE [LARGE SCALE GENOMIC DNA]</scope>
    <source>
        <strain evidence="12 13">Kerr 14</strain>
    </source>
</reference>